<protein>
    <recommendedName>
        <fullName evidence="3">Resolvase/invertase-type recombinase catalytic domain-containing protein</fullName>
    </recommendedName>
</protein>
<name>A0A7W7U3D1_9ACTN</name>
<keyword evidence="2" id="KW-1185">Reference proteome</keyword>
<comment type="caution">
    <text evidence="1">The sequence shown here is derived from an EMBL/GenBank/DDBJ whole genome shotgun (WGS) entry which is preliminary data.</text>
</comment>
<evidence type="ECO:0008006" key="3">
    <source>
        <dbReference type="Google" id="ProtNLM"/>
    </source>
</evidence>
<gene>
    <name evidence="1" type="ORF">GGE06_005064</name>
</gene>
<sequence>MEPLTEQRNVTGPIVFGFLRLVGVSASRQQALAKTITDYCRRHELTLGGVYMERCAATSGAFVGMLDAVAATRPYGVVFPAPSHLGPRAIAADRRQRLHEAGTEILLVRGARPAVADESTSTPASGSTTP</sequence>
<proteinExistence type="predicted"/>
<dbReference type="Proteomes" id="UP000582643">
    <property type="component" value="Unassembled WGS sequence"/>
</dbReference>
<reference evidence="1 2" key="1">
    <citation type="submission" date="2020-08" db="EMBL/GenBank/DDBJ databases">
        <title>Genomic Encyclopedia of Type Strains, Phase III (KMG-III): the genomes of soil and plant-associated and newly described type strains.</title>
        <authorList>
            <person name="Whitman W."/>
        </authorList>
    </citation>
    <scope>NUCLEOTIDE SEQUENCE [LARGE SCALE GENOMIC DNA]</scope>
    <source>
        <strain evidence="1 2">SFB5A</strain>
    </source>
</reference>
<dbReference type="AlphaFoldDB" id="A0A7W7U3D1"/>
<organism evidence="1 2">
    <name type="scientific">Streptomyces nymphaeiformis</name>
    <dbReference type="NCBI Taxonomy" id="2663842"/>
    <lineage>
        <taxon>Bacteria</taxon>
        <taxon>Bacillati</taxon>
        <taxon>Actinomycetota</taxon>
        <taxon>Actinomycetes</taxon>
        <taxon>Kitasatosporales</taxon>
        <taxon>Streptomycetaceae</taxon>
        <taxon>Streptomyces</taxon>
    </lineage>
</organism>
<accession>A0A7W7U3D1</accession>
<evidence type="ECO:0000313" key="1">
    <source>
        <dbReference type="EMBL" id="MBB4984118.1"/>
    </source>
</evidence>
<evidence type="ECO:0000313" key="2">
    <source>
        <dbReference type="Proteomes" id="UP000582643"/>
    </source>
</evidence>
<dbReference type="EMBL" id="JACHJY010000007">
    <property type="protein sequence ID" value="MBB4984118.1"/>
    <property type="molecule type" value="Genomic_DNA"/>
</dbReference>